<evidence type="ECO:0000313" key="8">
    <source>
        <dbReference type="Proteomes" id="UP000463470"/>
    </source>
</evidence>
<proteinExistence type="predicted"/>
<comment type="subcellular location">
    <subcellularLocation>
        <location evidence="2">Cytoplasm</location>
    </subcellularLocation>
</comment>
<dbReference type="Proteomes" id="UP000463470">
    <property type="component" value="Unassembled WGS sequence"/>
</dbReference>
<keyword evidence="4" id="KW-0963">Cytoplasm</keyword>
<dbReference type="Gene3D" id="3.30.1340.10">
    <property type="entry name" value="HPr-like"/>
    <property type="match status" value="1"/>
</dbReference>
<keyword evidence="8" id="KW-1185">Reference proteome</keyword>
<dbReference type="CDD" id="cd00367">
    <property type="entry name" value="PTS-HPr_like"/>
    <property type="match status" value="1"/>
</dbReference>
<sequence length="88" mass="9282">MTEIQLVLMNPTGLHARPASQFVQTAARFKSKVQIIAGSKRADGKSILNVMTMGLKKGADFTVSADGEDEAECLAALQALVEGNFGEG</sequence>
<evidence type="ECO:0000256" key="5">
    <source>
        <dbReference type="ARBA" id="ARBA00022683"/>
    </source>
</evidence>
<gene>
    <name evidence="7" type="ORF">GTO91_05480</name>
</gene>
<name>A0A845L8B1_9FIRM</name>
<dbReference type="NCBIfam" id="TIGR01003">
    <property type="entry name" value="PTS_HPr_family"/>
    <property type="match status" value="1"/>
</dbReference>
<dbReference type="PRINTS" id="PR00107">
    <property type="entry name" value="PHOSPHOCPHPR"/>
</dbReference>
<feature type="domain" description="HPr" evidence="6">
    <location>
        <begin position="1"/>
        <end position="88"/>
    </location>
</feature>
<dbReference type="GO" id="GO:0009401">
    <property type="term" value="P:phosphoenolpyruvate-dependent sugar phosphotransferase system"/>
    <property type="evidence" value="ECO:0007669"/>
    <property type="project" value="UniProtKB-KW"/>
</dbReference>
<dbReference type="EMBL" id="WXEY01000004">
    <property type="protein sequence ID" value="MZP29161.1"/>
    <property type="molecule type" value="Genomic_DNA"/>
</dbReference>
<dbReference type="OrthoDB" id="9809047at2"/>
<evidence type="ECO:0000313" key="7">
    <source>
        <dbReference type="EMBL" id="MZP29161.1"/>
    </source>
</evidence>
<dbReference type="Pfam" id="PF00381">
    <property type="entry name" value="PTS-HPr"/>
    <property type="match status" value="1"/>
</dbReference>
<dbReference type="InterPro" id="IPR001020">
    <property type="entry name" value="PTS_HPr_His_P_site"/>
</dbReference>
<protein>
    <recommendedName>
        <fullName evidence="3">Phosphocarrier protein HPr</fullName>
    </recommendedName>
</protein>
<dbReference type="PROSITE" id="PS00369">
    <property type="entry name" value="PTS_HPR_HIS"/>
    <property type="match status" value="1"/>
</dbReference>
<evidence type="ECO:0000256" key="3">
    <source>
        <dbReference type="ARBA" id="ARBA00020422"/>
    </source>
</evidence>
<dbReference type="GO" id="GO:0005737">
    <property type="term" value="C:cytoplasm"/>
    <property type="evidence" value="ECO:0007669"/>
    <property type="project" value="UniProtKB-SubCell"/>
</dbReference>
<reference evidence="7 8" key="1">
    <citation type="submission" date="2020-01" db="EMBL/GenBank/DDBJ databases">
        <title>Whole-genome sequence of Heliobacterium undosum DSM 13378.</title>
        <authorList>
            <person name="Kyndt J.A."/>
            <person name="Meyer T.E."/>
        </authorList>
    </citation>
    <scope>NUCLEOTIDE SEQUENCE [LARGE SCALE GENOMIC DNA]</scope>
    <source>
        <strain evidence="7 8">DSM 13378</strain>
    </source>
</reference>
<dbReference type="AlphaFoldDB" id="A0A845L8B1"/>
<evidence type="ECO:0000256" key="4">
    <source>
        <dbReference type="ARBA" id="ARBA00022490"/>
    </source>
</evidence>
<dbReference type="PROSITE" id="PS51350">
    <property type="entry name" value="PTS_HPR_DOM"/>
    <property type="match status" value="1"/>
</dbReference>
<dbReference type="PANTHER" id="PTHR33705:SF2">
    <property type="entry name" value="PHOSPHOCARRIER PROTEIN NPR"/>
    <property type="match status" value="1"/>
</dbReference>
<evidence type="ECO:0000259" key="6">
    <source>
        <dbReference type="PROSITE" id="PS51350"/>
    </source>
</evidence>
<keyword evidence="5" id="KW-0598">Phosphotransferase system</keyword>
<evidence type="ECO:0000256" key="1">
    <source>
        <dbReference type="ARBA" id="ARBA00003681"/>
    </source>
</evidence>
<accession>A0A845L8B1</accession>
<evidence type="ECO:0000256" key="2">
    <source>
        <dbReference type="ARBA" id="ARBA00004496"/>
    </source>
</evidence>
<dbReference type="InterPro" id="IPR000032">
    <property type="entry name" value="HPr-like"/>
</dbReference>
<organism evidence="7 8">
    <name type="scientific">Heliomicrobium undosum</name>
    <dbReference type="NCBI Taxonomy" id="121734"/>
    <lineage>
        <taxon>Bacteria</taxon>
        <taxon>Bacillati</taxon>
        <taxon>Bacillota</taxon>
        <taxon>Clostridia</taxon>
        <taxon>Eubacteriales</taxon>
        <taxon>Heliobacteriaceae</taxon>
        <taxon>Heliomicrobium</taxon>
    </lineage>
</organism>
<dbReference type="SUPFAM" id="SSF55594">
    <property type="entry name" value="HPr-like"/>
    <property type="match status" value="1"/>
</dbReference>
<comment type="function">
    <text evidence="1">General (non sugar-specific) component of the phosphoenolpyruvate-dependent sugar phosphotransferase system (sugar PTS). This major carbohydrate active-transport system catalyzes the phosphorylation of incoming sugar substrates concomitantly with their translocation across the cell membrane. The phosphoryl group from phosphoenolpyruvate (PEP) is transferred to the phosphoryl carrier protein HPr by enzyme I. Phospho-HPr then transfers it to the PTS EIIA domain.</text>
</comment>
<dbReference type="InterPro" id="IPR035895">
    <property type="entry name" value="HPr-like_sf"/>
</dbReference>
<dbReference type="PANTHER" id="PTHR33705">
    <property type="entry name" value="PHOSPHOCARRIER PROTEIN HPR"/>
    <property type="match status" value="1"/>
</dbReference>
<dbReference type="InterPro" id="IPR050399">
    <property type="entry name" value="HPr"/>
</dbReference>
<dbReference type="InterPro" id="IPR002114">
    <property type="entry name" value="PTS_HPr_Ser_P_site"/>
</dbReference>
<dbReference type="PROSITE" id="PS00589">
    <property type="entry name" value="PTS_HPR_SER"/>
    <property type="match status" value="1"/>
</dbReference>
<comment type="caution">
    <text evidence="7">The sequence shown here is derived from an EMBL/GenBank/DDBJ whole genome shotgun (WGS) entry which is preliminary data.</text>
</comment>